<accession>A0ABX1TZS0</accession>
<evidence type="ECO:0000313" key="1">
    <source>
        <dbReference type="EMBL" id="NMQ28143.1"/>
    </source>
</evidence>
<gene>
    <name evidence="1" type="ORF">E4Q23_10495</name>
</gene>
<evidence type="ECO:0000313" key="2">
    <source>
        <dbReference type="Proteomes" id="UP000749010"/>
    </source>
</evidence>
<name>A0ABX1TZS0_9PROT</name>
<protein>
    <submittedName>
        <fullName evidence="1">Phage tail protein</fullName>
    </submittedName>
</protein>
<dbReference type="EMBL" id="SPMY01000027">
    <property type="protein sequence ID" value="NMQ28143.1"/>
    <property type="molecule type" value="Genomic_DNA"/>
</dbReference>
<keyword evidence="2" id="KW-1185">Reference proteome</keyword>
<reference evidence="1 2" key="1">
    <citation type="submission" date="2019-03" db="EMBL/GenBank/DDBJ databases">
        <title>Metabolic reconstructions from genomes of highly enriched 'Candidatus Accumulibacter' and 'Candidatus Competibacter' bioreactor populations.</title>
        <authorList>
            <person name="Annavajhala M.K."/>
            <person name="Welles L."/>
            <person name="Abbas B."/>
            <person name="Sorokin D."/>
            <person name="Park H."/>
            <person name="Van Loosdrecht M."/>
            <person name="Chandran K."/>
        </authorList>
    </citation>
    <scope>NUCLEOTIDE SEQUENCE [LARGE SCALE GENOMIC DNA]</scope>
    <source>
        <strain evidence="1 2">SBR_S</strain>
    </source>
</reference>
<organism evidence="1 2">
    <name type="scientific">Candidatus Accumulibacter phosphatis</name>
    <dbReference type="NCBI Taxonomy" id="327160"/>
    <lineage>
        <taxon>Bacteria</taxon>
        <taxon>Pseudomonadati</taxon>
        <taxon>Pseudomonadota</taxon>
        <taxon>Betaproteobacteria</taxon>
        <taxon>Candidatus Accumulibacter</taxon>
    </lineage>
</organism>
<dbReference type="InterPro" id="IPR052042">
    <property type="entry name" value="Tail_sheath_structural"/>
</dbReference>
<dbReference type="PANTHER" id="PTHR35861:SF1">
    <property type="entry name" value="PHAGE TAIL SHEATH PROTEIN"/>
    <property type="match status" value="1"/>
</dbReference>
<sequence length="524" mass="55419">MNGLSFELAPPAVAPDPNRVDVACFVGYVGRRATALPASVHAALVEARWIDGPWARPAVEVEALLQLPVVVESWNAFDALFAWDRRPVMQPVGSEQRLCASYLGAAVRSFFANGGRRALIVRCGDPWPYLEAAGNRAAQRSTRLAALLANASDPMDPASWIGIGHLSGLPEVTLLCLPDLADICATEPAMVDVAVEPPNSPEVFVECSSNTVAAVEQEVGLRDLAPPRANDEGFLAWRNALGTARERLARLHREMLLVAALPLPMQNARNAEAWAQADFHAYLENAGVLVEPDSSNGGRAAASAFVQLAWPWLRTSHSADLPGALEAPEGLLAGLLAINALARGTFRSVAGTPLAAVSGSEPVLAWSGIAATPSDRLARRVCVIAPSPVGWVLHSDVTASADEAWRAGGVSRLMGALLRAVRRTGEAALFEASGAALWQRIERTLGHLLTAFWREGALGGASPEEAFSVRCDRSTMSQNDLDNGRLRAEVSILPVAAVERISVVLDLTGGGAAPALAEALREVA</sequence>
<comment type="caution">
    <text evidence="1">The sequence shown here is derived from an EMBL/GenBank/DDBJ whole genome shotgun (WGS) entry which is preliminary data.</text>
</comment>
<dbReference type="RefSeq" id="WP_169066605.1">
    <property type="nucleotide sequence ID" value="NZ_SPMY01000027.1"/>
</dbReference>
<dbReference type="Proteomes" id="UP000749010">
    <property type="component" value="Unassembled WGS sequence"/>
</dbReference>
<dbReference type="PANTHER" id="PTHR35861">
    <property type="match status" value="1"/>
</dbReference>
<proteinExistence type="predicted"/>